<reference evidence="2 3" key="1">
    <citation type="submission" date="2019-11" db="EMBL/GenBank/DDBJ databases">
        <title>Draft genome of Amycolatopsis RM579.</title>
        <authorList>
            <person name="Duangmal K."/>
            <person name="Mingma R."/>
        </authorList>
    </citation>
    <scope>NUCLEOTIDE SEQUENCE [LARGE SCALE GENOMIC DNA]</scope>
    <source>
        <strain evidence="2 3">RM579</strain>
    </source>
</reference>
<dbReference type="PROSITE" id="PS51257">
    <property type="entry name" value="PROKAR_LIPOPROTEIN"/>
    <property type="match status" value="1"/>
</dbReference>
<evidence type="ECO:0000313" key="2">
    <source>
        <dbReference type="EMBL" id="MTD55832.1"/>
    </source>
</evidence>
<dbReference type="Proteomes" id="UP000440096">
    <property type="component" value="Unassembled WGS sequence"/>
</dbReference>
<feature type="chain" id="PRO_5038554887" description="Lipoprotein" evidence="1">
    <location>
        <begin position="25"/>
        <end position="55"/>
    </location>
</feature>
<evidence type="ECO:0008006" key="4">
    <source>
        <dbReference type="Google" id="ProtNLM"/>
    </source>
</evidence>
<gene>
    <name evidence="2" type="ORF">GKO32_17890</name>
</gene>
<feature type="signal peptide" evidence="1">
    <location>
        <begin position="1"/>
        <end position="24"/>
    </location>
</feature>
<dbReference type="EMBL" id="WMBA01000026">
    <property type="protein sequence ID" value="MTD55832.1"/>
    <property type="molecule type" value="Genomic_DNA"/>
</dbReference>
<name>A0A6N7YV62_9PSEU</name>
<keyword evidence="1" id="KW-0732">Signal</keyword>
<proteinExistence type="predicted"/>
<comment type="caution">
    <text evidence="2">The sequence shown here is derived from an EMBL/GenBank/DDBJ whole genome shotgun (WGS) entry which is preliminary data.</text>
</comment>
<dbReference type="RefSeq" id="WP_154758022.1">
    <property type="nucleotide sequence ID" value="NZ_WMBA01000026.1"/>
</dbReference>
<evidence type="ECO:0000256" key="1">
    <source>
        <dbReference type="SAM" id="SignalP"/>
    </source>
</evidence>
<sequence length="55" mass="5459">MTERHSLARRVTALFGALAVASLAACGIAAATTSPDHSSGSTVAECGCVVMPIAQ</sequence>
<organism evidence="2 3">
    <name type="scientific">Amycolatopsis pithecellobii</name>
    <dbReference type="NCBI Taxonomy" id="664692"/>
    <lineage>
        <taxon>Bacteria</taxon>
        <taxon>Bacillati</taxon>
        <taxon>Actinomycetota</taxon>
        <taxon>Actinomycetes</taxon>
        <taxon>Pseudonocardiales</taxon>
        <taxon>Pseudonocardiaceae</taxon>
        <taxon>Amycolatopsis</taxon>
    </lineage>
</organism>
<protein>
    <recommendedName>
        <fullName evidence="4">Lipoprotein</fullName>
    </recommendedName>
</protein>
<keyword evidence="3" id="KW-1185">Reference proteome</keyword>
<dbReference type="AlphaFoldDB" id="A0A6N7YV62"/>
<accession>A0A6N7YV62</accession>
<evidence type="ECO:0000313" key="3">
    <source>
        <dbReference type="Proteomes" id="UP000440096"/>
    </source>
</evidence>